<dbReference type="InterPro" id="IPR040014">
    <property type="entry name" value="CIR1"/>
</dbReference>
<dbReference type="Proteomes" id="UP000694865">
    <property type="component" value="Unplaced"/>
</dbReference>
<evidence type="ECO:0000256" key="1">
    <source>
        <dbReference type="SAM" id="Coils"/>
    </source>
</evidence>
<feature type="domain" description="CBF1-interacting co-repressor CIR N-terminal" evidence="2">
    <location>
        <begin position="13"/>
        <end position="49"/>
    </location>
</feature>
<name>A0ABM0MUN8_SACKO</name>
<keyword evidence="1" id="KW-0175">Coiled coil</keyword>
<dbReference type="SMART" id="SM01083">
    <property type="entry name" value="Cir_N"/>
    <property type="match status" value="1"/>
</dbReference>
<evidence type="ECO:0000259" key="2">
    <source>
        <dbReference type="SMART" id="SM01083"/>
    </source>
</evidence>
<protein>
    <submittedName>
        <fullName evidence="4">Corepressor interacting with RBPJ 1-like</fullName>
    </submittedName>
</protein>
<reference evidence="4" key="1">
    <citation type="submission" date="2025-08" db="UniProtKB">
        <authorList>
            <consortium name="RefSeq"/>
        </authorList>
    </citation>
    <scope>IDENTIFICATION</scope>
    <source>
        <tissue evidence="4">Testes</tissue>
    </source>
</reference>
<dbReference type="RefSeq" id="XP_006823729.1">
    <property type="nucleotide sequence ID" value="XM_006823666.1"/>
</dbReference>
<gene>
    <name evidence="4" type="primary">LOC102805488</name>
</gene>
<evidence type="ECO:0000313" key="3">
    <source>
        <dbReference type="Proteomes" id="UP000694865"/>
    </source>
</evidence>
<evidence type="ECO:0000313" key="4">
    <source>
        <dbReference type="RefSeq" id="XP_006823729.1"/>
    </source>
</evidence>
<organism evidence="3 4">
    <name type="scientific">Saccoglossus kowalevskii</name>
    <name type="common">Acorn worm</name>
    <dbReference type="NCBI Taxonomy" id="10224"/>
    <lineage>
        <taxon>Eukaryota</taxon>
        <taxon>Metazoa</taxon>
        <taxon>Hemichordata</taxon>
        <taxon>Enteropneusta</taxon>
        <taxon>Harrimaniidae</taxon>
        <taxon>Saccoglossus</taxon>
    </lineage>
</organism>
<sequence>MGKSFANFMCKKDFHPASYANVKRVWMREQKIEHETKQQEELKREYEKEQDLYKNRLLLSDEKVKHGLNFMYEPPKGVKKDKVREDDEPEYKFEWQRGAPRQAYAKELDIRDQPFGIQVRNVKCIKCHKWGHVNTDKECPLFNKSATYDLAGPSSNPAELMSDMEKEGLKLKQSVLGRRVDLAATNQQLLGSDDEEDPEVTFLKSLTTKQKKKLLRFVQVL</sequence>
<dbReference type="InterPro" id="IPR019339">
    <property type="entry name" value="CIR_N_dom"/>
</dbReference>
<dbReference type="GeneID" id="102805488"/>
<feature type="coiled-coil region" evidence="1">
    <location>
        <begin position="29"/>
        <end position="56"/>
    </location>
</feature>
<dbReference type="Pfam" id="PF10197">
    <property type="entry name" value="Cir_N"/>
    <property type="match status" value="1"/>
</dbReference>
<keyword evidence="3" id="KW-1185">Reference proteome</keyword>
<accession>A0ABM0MUN8</accession>
<proteinExistence type="predicted"/>
<dbReference type="PANTHER" id="PTHR13151:SF2">
    <property type="entry name" value="COREPRESSOR INTERACTING WITH RBPJ 1"/>
    <property type="match status" value="1"/>
</dbReference>
<dbReference type="PANTHER" id="PTHR13151">
    <property type="entry name" value="CBF1 INTERACTING COREPRESSOR CIR"/>
    <property type="match status" value="1"/>
</dbReference>